<keyword evidence="5 13" id="KW-0813">Transport</keyword>
<comment type="subcellular location">
    <subcellularLocation>
        <location evidence="2">Cytoplasm</location>
    </subcellularLocation>
    <subcellularLocation>
        <location evidence="1">Endosome membrane</location>
        <topology evidence="1">Peripheral membrane protein</topology>
    </subcellularLocation>
</comment>
<dbReference type="FunFam" id="3.60.21.10:FF:000009">
    <property type="entry name" value="Vacuolar protein sorting-associated protein 29"/>
    <property type="match status" value="1"/>
</dbReference>
<evidence type="ECO:0000256" key="10">
    <source>
        <dbReference type="ARBA" id="ARBA00022927"/>
    </source>
</evidence>
<dbReference type="InterPro" id="IPR000979">
    <property type="entry name" value="Phosphodiesterase_MJ0936/Vps29"/>
</dbReference>
<dbReference type="InterPro" id="IPR029052">
    <property type="entry name" value="Metallo-depent_PP-like"/>
</dbReference>
<comment type="similarity">
    <text evidence="3 13">Belongs to the VPS29 family.</text>
</comment>
<evidence type="ECO:0000256" key="6">
    <source>
        <dbReference type="ARBA" id="ARBA00022490"/>
    </source>
</evidence>
<protein>
    <recommendedName>
        <fullName evidence="4 13">Vacuolar protein sorting-associated protein 29</fullName>
    </recommendedName>
    <alternativeName>
        <fullName evidence="12 13">Vesicle protein sorting 29</fullName>
    </alternativeName>
</protein>
<keyword evidence="8" id="KW-0967">Endosome</keyword>
<dbReference type="PANTHER" id="PTHR11124">
    <property type="entry name" value="VACUOLAR SORTING PROTEIN VPS29"/>
    <property type="match status" value="1"/>
</dbReference>
<evidence type="ECO:0000256" key="13">
    <source>
        <dbReference type="RuleBase" id="RU362040"/>
    </source>
</evidence>
<evidence type="ECO:0000256" key="5">
    <source>
        <dbReference type="ARBA" id="ARBA00022448"/>
    </source>
</evidence>
<keyword evidence="6" id="KW-0963">Cytoplasm</keyword>
<evidence type="ECO:0000256" key="8">
    <source>
        <dbReference type="ARBA" id="ARBA00022753"/>
    </source>
</evidence>
<evidence type="ECO:0000256" key="3">
    <source>
        <dbReference type="ARBA" id="ARBA00005945"/>
    </source>
</evidence>
<dbReference type="AlphaFoldDB" id="A0AAD5L4J5"/>
<keyword evidence="7" id="KW-0479">Metal-binding</keyword>
<dbReference type="GO" id="GO:0030904">
    <property type="term" value="C:retromer complex"/>
    <property type="evidence" value="ECO:0007669"/>
    <property type="project" value="InterPro"/>
</dbReference>
<name>A0AAD5L4J5_9CRUS</name>
<keyword evidence="10 13" id="KW-0653">Protein transport</keyword>
<proteinExistence type="inferred from homology"/>
<feature type="domain" description="Calcineurin-like phosphoesterase" evidence="14">
    <location>
        <begin position="4"/>
        <end position="158"/>
    </location>
</feature>
<evidence type="ECO:0000256" key="11">
    <source>
        <dbReference type="ARBA" id="ARBA00023136"/>
    </source>
</evidence>
<reference evidence="15 16" key="1">
    <citation type="submission" date="2022-05" db="EMBL/GenBank/DDBJ databases">
        <title>A multi-omics perspective on studying reproductive biology in Daphnia sinensis.</title>
        <authorList>
            <person name="Jia J."/>
        </authorList>
    </citation>
    <scope>NUCLEOTIDE SEQUENCE [LARGE SCALE GENOMIC DNA]</scope>
    <source>
        <strain evidence="15 16">WSL</strain>
    </source>
</reference>
<dbReference type="Gene3D" id="3.60.21.10">
    <property type="match status" value="1"/>
</dbReference>
<dbReference type="GO" id="GO:0042147">
    <property type="term" value="P:retrograde transport, endosome to Golgi"/>
    <property type="evidence" value="ECO:0007669"/>
    <property type="project" value="InterPro"/>
</dbReference>
<comment type="caution">
    <text evidence="15">The sequence shown here is derived from an EMBL/GenBank/DDBJ whole genome shotgun (WGS) entry which is preliminary data.</text>
</comment>
<evidence type="ECO:0000259" key="14">
    <source>
        <dbReference type="Pfam" id="PF12850"/>
    </source>
</evidence>
<dbReference type="InterPro" id="IPR024654">
    <property type="entry name" value="Calcineurin-like_PHP_lpxH"/>
</dbReference>
<evidence type="ECO:0000256" key="12">
    <source>
        <dbReference type="ARBA" id="ARBA00031913"/>
    </source>
</evidence>
<evidence type="ECO:0000256" key="2">
    <source>
        <dbReference type="ARBA" id="ARBA00004496"/>
    </source>
</evidence>
<evidence type="ECO:0000256" key="4">
    <source>
        <dbReference type="ARBA" id="ARBA00017767"/>
    </source>
</evidence>
<accession>A0AAD5L4J5</accession>
<evidence type="ECO:0000313" key="16">
    <source>
        <dbReference type="Proteomes" id="UP000820818"/>
    </source>
</evidence>
<sequence>MQLVLVLGDLHIPNRCNALPAKFKKLLVPGRIHHILCTGNLCSKETLDYLKTLASDVHIVRGDFDKISSTYPEQKVVTVGQFKIGLVHGHQIVPWGDPESLASLQRQLGVDILITGHTHKFEAYEHDGKFFINPGSATGAYNPINKFVIPSFVLMDIQSSTVVTYVYQLVDDEVKVERIEYKKN</sequence>
<dbReference type="Proteomes" id="UP000820818">
    <property type="component" value="Linkage Group LG7"/>
</dbReference>
<evidence type="ECO:0000256" key="1">
    <source>
        <dbReference type="ARBA" id="ARBA00004481"/>
    </source>
</evidence>
<dbReference type="GO" id="GO:0005829">
    <property type="term" value="C:cytosol"/>
    <property type="evidence" value="ECO:0007669"/>
    <property type="project" value="GOC"/>
</dbReference>
<dbReference type="InterPro" id="IPR028661">
    <property type="entry name" value="Vps29"/>
</dbReference>
<organism evidence="15 16">
    <name type="scientific">Daphnia sinensis</name>
    <dbReference type="NCBI Taxonomy" id="1820382"/>
    <lineage>
        <taxon>Eukaryota</taxon>
        <taxon>Metazoa</taxon>
        <taxon>Ecdysozoa</taxon>
        <taxon>Arthropoda</taxon>
        <taxon>Crustacea</taxon>
        <taxon>Branchiopoda</taxon>
        <taxon>Diplostraca</taxon>
        <taxon>Cladocera</taxon>
        <taxon>Anomopoda</taxon>
        <taxon>Daphniidae</taxon>
        <taxon>Daphnia</taxon>
        <taxon>Daphnia similis group</taxon>
    </lineage>
</organism>
<comment type="function">
    <text evidence="13">Component of the commander complex that is essential for endosomal recycling of transmembrane cargos; the commander complex is composed of the Csubcomplex and the retriever subcomplex. Component of the retriever complex, which is a heterotrimeric complex related to retromer cargo-selective complex (CSC) and essential for retromer-independent retrieval and recycling of numerous cargos. Component of the retromer cargo-selective complex (CSC). The CSC is believed to be the core functional component of retromer or respective retromer complex variants acting to prevent missorting of selected transmembrane cargo proteins into the lysosomal degradation pathway. In the endosomes, retriever complex drives the retrieval and recycling of NxxY-motif-containing cargo proteins by coupling to snx17, a cargo essential for the homeostatic maintenance of numerous cell surface proteins associated with processes that include cell migration, cell adhesion, nutrient supply and cell signaling. The recruitment of the retriever complex to the endosomal membrane involves Cand WASH complexes.</text>
</comment>
<evidence type="ECO:0000256" key="7">
    <source>
        <dbReference type="ARBA" id="ARBA00022723"/>
    </source>
</evidence>
<dbReference type="CDD" id="cd07394">
    <property type="entry name" value="MPP_Vps29"/>
    <property type="match status" value="1"/>
</dbReference>
<keyword evidence="11" id="KW-0472">Membrane</keyword>
<dbReference type="GO" id="GO:0010008">
    <property type="term" value="C:endosome membrane"/>
    <property type="evidence" value="ECO:0007669"/>
    <property type="project" value="UniProtKB-SubCell"/>
</dbReference>
<gene>
    <name evidence="15" type="ORF">GHT06_018093</name>
</gene>
<keyword evidence="9" id="KW-0862">Zinc</keyword>
<dbReference type="GO" id="GO:0046872">
    <property type="term" value="F:metal ion binding"/>
    <property type="evidence" value="ECO:0007669"/>
    <property type="project" value="UniProtKB-KW"/>
</dbReference>
<dbReference type="SUPFAM" id="SSF56300">
    <property type="entry name" value="Metallo-dependent phosphatases"/>
    <property type="match status" value="1"/>
</dbReference>
<dbReference type="EMBL" id="WJBH02000007">
    <property type="protein sequence ID" value="KAI9555578.1"/>
    <property type="molecule type" value="Genomic_DNA"/>
</dbReference>
<evidence type="ECO:0000256" key="9">
    <source>
        <dbReference type="ARBA" id="ARBA00022833"/>
    </source>
</evidence>
<dbReference type="NCBIfam" id="TIGR00040">
    <property type="entry name" value="yfcE"/>
    <property type="match status" value="1"/>
</dbReference>
<dbReference type="Pfam" id="PF12850">
    <property type="entry name" value="Metallophos_2"/>
    <property type="match status" value="1"/>
</dbReference>
<dbReference type="GO" id="GO:0015031">
    <property type="term" value="P:protein transport"/>
    <property type="evidence" value="ECO:0007669"/>
    <property type="project" value="UniProtKB-KW"/>
</dbReference>
<evidence type="ECO:0000313" key="15">
    <source>
        <dbReference type="EMBL" id="KAI9555578.1"/>
    </source>
</evidence>
<keyword evidence="16" id="KW-1185">Reference proteome</keyword>